<comment type="subcellular location">
    <subcellularLocation>
        <location evidence="1">Nucleus</location>
    </subcellularLocation>
</comment>
<gene>
    <name evidence="3" type="primary">TCB2</name>
    <name evidence="3" type="ORF">TNCV_3166281</name>
</gene>
<sequence length="217" mass="24881">MIEERKLVIKLSNGCISLRNIAKVIERSVNCFQKILQKFKKTGMLVNNEGKARKKIMNSITERKVIHQVKIDPKISAPEIAASTSNTLGRFVSAETPQQFWNEVIFRDESKFNIFSSDGRRMVWRKPNTSHHPKHTTPTVKHGGGSVMSPDLNVIENMWFHLERAVPKHPITSKEQLKSVLKEEWLNIAPETTRHLVKSMPRRLEAVISAKGYAIKY</sequence>
<evidence type="ECO:0000256" key="2">
    <source>
        <dbReference type="SAM" id="MobiDB-lite"/>
    </source>
</evidence>
<proteinExistence type="predicted"/>
<accession>A0A8X6V0J4</accession>
<name>A0A8X6V0J4_TRICX</name>
<dbReference type="EMBL" id="BMAU01021105">
    <property type="protein sequence ID" value="GFX90797.1"/>
    <property type="molecule type" value="Genomic_DNA"/>
</dbReference>
<dbReference type="Gene3D" id="3.30.420.10">
    <property type="entry name" value="Ribonuclease H-like superfamily/Ribonuclease H"/>
    <property type="match status" value="2"/>
</dbReference>
<dbReference type="AlphaFoldDB" id="A0A8X6V0J4"/>
<reference evidence="3" key="1">
    <citation type="submission" date="2020-08" db="EMBL/GenBank/DDBJ databases">
        <title>Multicomponent nature underlies the extraordinary mechanical properties of spider dragline silk.</title>
        <authorList>
            <person name="Kono N."/>
            <person name="Nakamura H."/>
            <person name="Mori M."/>
            <person name="Yoshida Y."/>
            <person name="Ohtoshi R."/>
            <person name="Malay A.D."/>
            <person name="Moran D.A.P."/>
            <person name="Tomita M."/>
            <person name="Numata K."/>
            <person name="Arakawa K."/>
        </authorList>
    </citation>
    <scope>NUCLEOTIDE SEQUENCE</scope>
</reference>
<dbReference type="GO" id="GO:0003676">
    <property type="term" value="F:nucleic acid binding"/>
    <property type="evidence" value="ECO:0007669"/>
    <property type="project" value="InterPro"/>
</dbReference>
<dbReference type="Proteomes" id="UP000887159">
    <property type="component" value="Unassembled WGS sequence"/>
</dbReference>
<keyword evidence="4" id="KW-1185">Reference proteome</keyword>
<evidence type="ECO:0000256" key="1">
    <source>
        <dbReference type="ARBA" id="ARBA00004123"/>
    </source>
</evidence>
<feature type="region of interest" description="Disordered" evidence="2">
    <location>
        <begin position="124"/>
        <end position="146"/>
    </location>
</feature>
<dbReference type="InterPro" id="IPR009057">
    <property type="entry name" value="Homeodomain-like_sf"/>
</dbReference>
<organism evidence="3 4">
    <name type="scientific">Trichonephila clavipes</name>
    <name type="common">Golden silk orbweaver</name>
    <name type="synonym">Nephila clavipes</name>
    <dbReference type="NCBI Taxonomy" id="2585209"/>
    <lineage>
        <taxon>Eukaryota</taxon>
        <taxon>Metazoa</taxon>
        <taxon>Ecdysozoa</taxon>
        <taxon>Arthropoda</taxon>
        <taxon>Chelicerata</taxon>
        <taxon>Arachnida</taxon>
        <taxon>Araneae</taxon>
        <taxon>Araneomorphae</taxon>
        <taxon>Entelegynae</taxon>
        <taxon>Araneoidea</taxon>
        <taxon>Nephilidae</taxon>
        <taxon>Trichonephila</taxon>
    </lineage>
</organism>
<comment type="caution">
    <text evidence="3">The sequence shown here is derived from an EMBL/GenBank/DDBJ whole genome shotgun (WGS) entry which is preliminary data.</text>
</comment>
<dbReference type="SUPFAM" id="SSF46689">
    <property type="entry name" value="Homeodomain-like"/>
    <property type="match status" value="1"/>
</dbReference>
<evidence type="ECO:0000313" key="4">
    <source>
        <dbReference type="Proteomes" id="UP000887159"/>
    </source>
</evidence>
<dbReference type="GO" id="GO:0005634">
    <property type="term" value="C:nucleus"/>
    <property type="evidence" value="ECO:0007669"/>
    <property type="project" value="UniProtKB-SubCell"/>
</dbReference>
<dbReference type="InterPro" id="IPR036397">
    <property type="entry name" value="RNaseH_sf"/>
</dbReference>
<protein>
    <submittedName>
        <fullName evidence="3">Transposable element Tcb2 transposase</fullName>
    </submittedName>
</protein>
<feature type="compositionally biased region" description="Basic residues" evidence="2">
    <location>
        <begin position="124"/>
        <end position="135"/>
    </location>
</feature>
<evidence type="ECO:0000313" key="3">
    <source>
        <dbReference type="EMBL" id="GFX90797.1"/>
    </source>
</evidence>